<feature type="compositionally biased region" description="Polar residues" evidence="4">
    <location>
        <begin position="447"/>
        <end position="472"/>
    </location>
</feature>
<dbReference type="GO" id="GO:0008270">
    <property type="term" value="F:zinc ion binding"/>
    <property type="evidence" value="ECO:0007669"/>
    <property type="project" value="UniProtKB-KW"/>
</dbReference>
<evidence type="ECO:0000256" key="2">
    <source>
        <dbReference type="ARBA" id="ARBA00022771"/>
    </source>
</evidence>
<dbReference type="PANTHER" id="PTHR45762:SF13">
    <property type="entry name" value="U1-TYPE DOMAIN-CONTAINING PROTEIN"/>
    <property type="match status" value="1"/>
</dbReference>
<evidence type="ECO:0000313" key="7">
    <source>
        <dbReference type="EMBL" id="KAI1243220.1"/>
    </source>
</evidence>
<evidence type="ECO:0000259" key="5">
    <source>
        <dbReference type="SMART" id="SM00451"/>
    </source>
</evidence>
<evidence type="ECO:0000313" key="6">
    <source>
        <dbReference type="EMBL" id="KAG0119523.1"/>
    </source>
</evidence>
<keyword evidence="8" id="KW-1185">Reference proteome</keyword>
<dbReference type="SMART" id="SM00451">
    <property type="entry name" value="ZnF_U1"/>
    <property type="match status" value="1"/>
</dbReference>
<reference evidence="7" key="3">
    <citation type="submission" date="2022-01" db="EMBL/GenBank/DDBJ databases">
        <authorList>
            <person name="Rubenstein D.R."/>
        </authorList>
    </citation>
    <scope>NUCLEOTIDE SEQUENCE</scope>
    <source>
        <strain evidence="7">SS15</strain>
        <tissue evidence="7">Liver</tissue>
    </source>
</reference>
<feature type="non-terminal residue" evidence="6">
    <location>
        <position position="1"/>
    </location>
</feature>
<evidence type="ECO:0000313" key="8">
    <source>
        <dbReference type="Proteomes" id="UP000618051"/>
    </source>
</evidence>
<gene>
    <name evidence="7" type="ORF">IHE44_0000808</name>
    <name evidence="6" type="ORF">IHE44_014233</name>
</gene>
<dbReference type="EMBL" id="JADDUC020000001">
    <property type="protein sequence ID" value="KAI1243220.1"/>
    <property type="molecule type" value="Genomic_DNA"/>
</dbReference>
<feature type="compositionally biased region" description="Basic and acidic residues" evidence="4">
    <location>
        <begin position="307"/>
        <end position="316"/>
    </location>
</feature>
<keyword evidence="2" id="KW-0863">Zinc-finger</keyword>
<protein>
    <recommendedName>
        <fullName evidence="5">U1-type domain-containing protein</fullName>
    </recommendedName>
</protein>
<reference evidence="6" key="1">
    <citation type="submission" date="2020-10" db="EMBL/GenBank/DDBJ databases">
        <title>Feather gene expression reveals the developmental basis of iridescence in African starlings.</title>
        <authorList>
            <person name="Rubenstein D.R."/>
        </authorList>
    </citation>
    <scope>NUCLEOTIDE SEQUENCE</scope>
    <source>
        <strain evidence="6">SS15</strain>
        <tissue evidence="6">Liver</tissue>
    </source>
</reference>
<feature type="compositionally biased region" description="Polar residues" evidence="4">
    <location>
        <begin position="345"/>
        <end position="356"/>
    </location>
</feature>
<dbReference type="GO" id="GO:0003725">
    <property type="term" value="F:double-stranded RNA binding"/>
    <property type="evidence" value="ECO:0007669"/>
    <property type="project" value="TreeGrafter"/>
</dbReference>
<feature type="region of interest" description="Disordered" evidence="4">
    <location>
        <begin position="445"/>
        <end position="472"/>
    </location>
</feature>
<organism evidence="6">
    <name type="scientific">Lamprotornis superbus</name>
    <dbReference type="NCBI Taxonomy" id="245042"/>
    <lineage>
        <taxon>Eukaryota</taxon>
        <taxon>Metazoa</taxon>
        <taxon>Chordata</taxon>
        <taxon>Craniata</taxon>
        <taxon>Vertebrata</taxon>
        <taxon>Euteleostomi</taxon>
        <taxon>Archelosauria</taxon>
        <taxon>Archosauria</taxon>
        <taxon>Dinosauria</taxon>
        <taxon>Saurischia</taxon>
        <taxon>Theropoda</taxon>
        <taxon>Coelurosauria</taxon>
        <taxon>Aves</taxon>
        <taxon>Neognathae</taxon>
        <taxon>Neoaves</taxon>
        <taxon>Telluraves</taxon>
        <taxon>Australaves</taxon>
        <taxon>Passeriformes</taxon>
        <taxon>Sturnidae</taxon>
        <taxon>Lamprotornis</taxon>
    </lineage>
</organism>
<dbReference type="InterPro" id="IPR003604">
    <property type="entry name" value="Matrin/U1-like-C_Znf_C2H2"/>
</dbReference>
<dbReference type="Proteomes" id="UP000618051">
    <property type="component" value="Unassembled WGS sequence"/>
</dbReference>
<feature type="region of interest" description="Disordered" evidence="4">
    <location>
        <begin position="1"/>
        <end position="20"/>
    </location>
</feature>
<dbReference type="AlphaFoldDB" id="A0A835TVV0"/>
<dbReference type="InterPro" id="IPR036236">
    <property type="entry name" value="Znf_C2H2_sf"/>
</dbReference>
<feature type="region of interest" description="Disordered" evidence="4">
    <location>
        <begin position="282"/>
        <end position="380"/>
    </location>
</feature>
<feature type="domain" description="U1-type" evidence="5">
    <location>
        <begin position="95"/>
        <end position="129"/>
    </location>
</feature>
<sequence length="555" mass="61416">APSGGRGKGREGGGCRGRPGPLPASVPARCWPRYRAVPCPGPAGLPKPCRVSSAPVWRTSGSVAGAGAAAGRALSSSGLWTRLNMDRENEIKKQVNPFYCNICKIWCSSALNLQTHFLGTKHKTIEEALKAHGMVKTDSCLGKKLNTLVKLPDFVKTEGCLRKKVRTLAKLPDFVPLEQEKFHGQTLEDQLNTCKDSEPALGLNYIIEYRTNDNVPFLYECQLCYFKTGLSNMFMHVCGSKHRLAYLRQHYPEIAQSDEVKCKGSELNKKVRQIGLTIEKKEGRKQIQDSPSKAKVQHVDVPPSNAEKTDDKDGKLTDPTQNENNVQEENEERQEEQAKPDEQVEPNNAIESSEGNNSERCETNIQSEEENKEAQQEFTANPEEFTSQEELLGYLQSFEILNEDDASFILKVTQTLTNALVEYRQQAASKKDHSDAGYNGEAALEYSTEQPGQTSADITESDTDYSSSQSAQQFLPVNEDEPQNFSTGSLETAYENNITTEFLNSVRNMNAEEVTATLHKIAASNPAFRGIDIPNVIRILTESGTLRGPSNGSTQ</sequence>
<dbReference type="OrthoDB" id="5877502at2759"/>
<dbReference type="Gene3D" id="3.30.160.60">
    <property type="entry name" value="Classic Zinc Finger"/>
    <property type="match status" value="1"/>
</dbReference>
<accession>A0A835TVV0</accession>
<keyword evidence="3" id="KW-0862">Zinc</keyword>
<dbReference type="SUPFAM" id="SSF57667">
    <property type="entry name" value="beta-beta-alpha zinc fingers"/>
    <property type="match status" value="1"/>
</dbReference>
<evidence type="ECO:0000256" key="4">
    <source>
        <dbReference type="SAM" id="MobiDB-lite"/>
    </source>
</evidence>
<dbReference type="PANTHER" id="PTHR45762">
    <property type="entry name" value="ZINC FINGER RNA-BINDING PROTEIN"/>
    <property type="match status" value="1"/>
</dbReference>
<comment type="caution">
    <text evidence="6">The sequence shown here is derived from an EMBL/GenBank/DDBJ whole genome shotgun (WGS) entry which is preliminary data.</text>
</comment>
<name>A0A835TVV0_9PASS</name>
<keyword evidence="1" id="KW-0479">Metal-binding</keyword>
<dbReference type="GO" id="GO:0071011">
    <property type="term" value="C:precatalytic spliceosome"/>
    <property type="evidence" value="ECO:0007669"/>
    <property type="project" value="TreeGrafter"/>
</dbReference>
<dbReference type="EMBL" id="JADDUC010000084">
    <property type="protein sequence ID" value="KAG0119523.1"/>
    <property type="molecule type" value="Genomic_DNA"/>
</dbReference>
<reference evidence="7 8" key="2">
    <citation type="journal article" date="2021" name="J. Hered.">
        <title>Feather Gene Expression Elucidates the Developmental Basis of Plumage Iridescence in African Starlings.</title>
        <authorList>
            <person name="Rubenstein D.R."/>
            <person name="Corvelo A."/>
            <person name="MacManes M.D."/>
            <person name="Maia R."/>
            <person name="Narzisi G."/>
            <person name="Rousaki A."/>
            <person name="Vandenabeele P."/>
            <person name="Shawkey M.D."/>
            <person name="Solomon J."/>
        </authorList>
    </citation>
    <scope>NUCLEOTIDE SEQUENCE [LARGE SCALE GENOMIC DNA]</scope>
    <source>
        <strain evidence="7">SS15</strain>
    </source>
</reference>
<dbReference type="Pfam" id="PF12171">
    <property type="entry name" value="zf-C2H2_jaz"/>
    <property type="match status" value="1"/>
</dbReference>
<dbReference type="InterPro" id="IPR022755">
    <property type="entry name" value="Znf_C2H2_jaz"/>
</dbReference>
<evidence type="ECO:0000256" key="1">
    <source>
        <dbReference type="ARBA" id="ARBA00022723"/>
    </source>
</evidence>
<evidence type="ECO:0000256" key="3">
    <source>
        <dbReference type="ARBA" id="ARBA00022833"/>
    </source>
</evidence>
<proteinExistence type="predicted"/>
<dbReference type="GO" id="GO:0003727">
    <property type="term" value="F:single-stranded RNA binding"/>
    <property type="evidence" value="ECO:0007669"/>
    <property type="project" value="TreeGrafter"/>
</dbReference>